<dbReference type="Gene3D" id="1.10.8.60">
    <property type="match status" value="1"/>
</dbReference>
<dbReference type="InterPro" id="IPR003593">
    <property type="entry name" value="AAA+_ATPase"/>
</dbReference>
<dbReference type="EMBL" id="JPOS01000080">
    <property type="protein sequence ID" value="KGE86291.1"/>
    <property type="molecule type" value="Genomic_DNA"/>
</dbReference>
<dbReference type="GO" id="GO:0016887">
    <property type="term" value="F:ATP hydrolysis activity"/>
    <property type="evidence" value="ECO:0007669"/>
    <property type="project" value="InterPro"/>
</dbReference>
<keyword evidence="5" id="KW-1185">Reference proteome</keyword>
<comment type="caution">
    <text evidence="4">The sequence shown here is derived from an EMBL/GenBank/DDBJ whole genome shotgun (WGS) entry which is preliminary data.</text>
</comment>
<dbReference type="InterPro" id="IPR003959">
    <property type="entry name" value="ATPase_AAA_core"/>
</dbReference>
<proteinExistence type="inferred from homology"/>
<dbReference type="SUPFAM" id="SSF52540">
    <property type="entry name" value="P-loop containing nucleoside triphosphate hydrolases"/>
    <property type="match status" value="1"/>
</dbReference>
<keyword evidence="1" id="KW-0547">Nucleotide-binding</keyword>
<dbReference type="PANTHER" id="PTHR23077">
    <property type="entry name" value="AAA-FAMILY ATPASE"/>
    <property type="match status" value="1"/>
</dbReference>
<evidence type="ECO:0000256" key="1">
    <source>
        <dbReference type="RuleBase" id="RU003651"/>
    </source>
</evidence>
<comment type="similarity">
    <text evidence="1">Belongs to the AAA ATPase family.</text>
</comment>
<evidence type="ECO:0000313" key="4">
    <source>
        <dbReference type="EMBL" id="KGE86291.1"/>
    </source>
</evidence>
<dbReference type="GO" id="GO:0004672">
    <property type="term" value="F:protein kinase activity"/>
    <property type="evidence" value="ECO:0007669"/>
    <property type="project" value="InterPro"/>
</dbReference>
<dbReference type="InterPro" id="IPR011009">
    <property type="entry name" value="Kinase-like_dom_sf"/>
</dbReference>
<reference evidence="4 5" key="1">
    <citation type="journal article" date="2014" name="Int. J. Syst. Evol. Microbiol.">
        <title>Phaeodactylibacter xiamenensis gen. nov., sp. nov., a member of the family Saprospiraceae isolated from the marine alga Phaeodactylum tricornutum.</title>
        <authorList>
            <person name="Chen Z.Jr."/>
            <person name="Lei X."/>
            <person name="Lai Q."/>
            <person name="Li Y."/>
            <person name="Zhang B."/>
            <person name="Zhang J."/>
            <person name="Zhang H."/>
            <person name="Yang L."/>
            <person name="Zheng W."/>
            <person name="Tian Y."/>
            <person name="Yu Z."/>
            <person name="Xu H.Jr."/>
            <person name="Zheng T."/>
        </authorList>
    </citation>
    <scope>NUCLEOTIDE SEQUENCE [LARGE SCALE GENOMIC DNA]</scope>
    <source>
        <strain evidence="4 5">KD52</strain>
    </source>
</reference>
<dbReference type="STRING" id="1524460.IX84_22290"/>
<dbReference type="Pfam" id="PF00069">
    <property type="entry name" value="Pkinase"/>
    <property type="match status" value="1"/>
</dbReference>
<dbReference type="InterPro" id="IPR003960">
    <property type="entry name" value="ATPase_AAA_CS"/>
</dbReference>
<dbReference type="InterPro" id="IPR000719">
    <property type="entry name" value="Prot_kinase_dom"/>
</dbReference>
<dbReference type="PROSITE" id="PS50011">
    <property type="entry name" value="PROTEIN_KINASE_DOM"/>
    <property type="match status" value="1"/>
</dbReference>
<evidence type="ECO:0000256" key="2">
    <source>
        <dbReference type="SAM" id="MobiDB-lite"/>
    </source>
</evidence>
<dbReference type="Proteomes" id="UP000029736">
    <property type="component" value="Unassembled WGS sequence"/>
</dbReference>
<accession>A0A098S2H8</accession>
<protein>
    <recommendedName>
        <fullName evidence="3">Protein kinase domain-containing protein</fullName>
    </recommendedName>
</protein>
<dbReference type="CDD" id="cd19481">
    <property type="entry name" value="RecA-like_protease"/>
    <property type="match status" value="1"/>
</dbReference>
<gene>
    <name evidence="4" type="ORF">IX84_22290</name>
</gene>
<feature type="domain" description="Protein kinase" evidence="3">
    <location>
        <begin position="12"/>
        <end position="301"/>
    </location>
</feature>
<dbReference type="SMART" id="SM00382">
    <property type="entry name" value="AAA"/>
    <property type="match status" value="1"/>
</dbReference>
<evidence type="ECO:0000259" key="3">
    <source>
        <dbReference type="PROSITE" id="PS50011"/>
    </source>
</evidence>
<organism evidence="4 5">
    <name type="scientific">Phaeodactylibacter xiamenensis</name>
    <dbReference type="NCBI Taxonomy" id="1524460"/>
    <lineage>
        <taxon>Bacteria</taxon>
        <taxon>Pseudomonadati</taxon>
        <taxon>Bacteroidota</taxon>
        <taxon>Saprospiria</taxon>
        <taxon>Saprospirales</taxon>
        <taxon>Haliscomenobacteraceae</taxon>
        <taxon>Phaeodactylibacter</taxon>
    </lineage>
</organism>
<dbReference type="SUPFAM" id="SSF56112">
    <property type="entry name" value="Protein kinase-like (PK-like)"/>
    <property type="match status" value="1"/>
</dbReference>
<dbReference type="Gene3D" id="1.10.510.10">
    <property type="entry name" value="Transferase(Phosphotransferase) domain 1"/>
    <property type="match status" value="1"/>
</dbReference>
<dbReference type="CDD" id="cd14014">
    <property type="entry name" value="STKc_PknB_like"/>
    <property type="match status" value="1"/>
</dbReference>
<feature type="compositionally biased region" description="Low complexity" evidence="2">
    <location>
        <begin position="293"/>
        <end position="307"/>
    </location>
</feature>
<sequence length="594" mass="67480">MLTRSETIADRYTVLFFIKHGDHAETYRVKDEEGKVGFLKLFHLTKLHRTQFDGERNIKEIEFLKSVKHPNIVQYRDSGEWVKGNQRFAYLVLDFISGETLEERLKRAHTLTSYEVKQIVTPVLNGLKYLHSRSQPLVHNDINHQNIMLDLSGNIPIPKIIDFGYARAFHNSTKVYYRQGLNPYYLAPECFNSIFSPQSDLFSVGALMFHLLTGLPPWFVDLSDYKKNNTDLEEVVLEARKKKLKIPYLSNSTVPSPDKDQLLAIAKKAMETDINYRFQSAEAMLRAIEGDFSNEASHPSSSPPSSEVESESKAKKAGGGFNEIAGMDELKEVLYHDVIRALEEKELYEEYGLTIPNGMLLYGPPGCGKSFFAQKLAEEVGYNYVEVKPSELASIYVHGSQEKIGKLFDEARKNAPTILNFEEFDALVPNRDSHAGNHQSGEVNEFLAQLNNCGKEGIFVIATTNQPGLIDPAVLRAGRIDKIFFVPPPDFKARKELFKLLLKKRPLDFGIDFDLLAEKTENYVAIDIEHLVNEASREALKSRSKITQDILLGTIQKTRPSVRLSEIQKYEQIKGVLEGQDQRPSRPRIGFRTD</sequence>
<name>A0A098S2H8_9BACT</name>
<dbReference type="PROSITE" id="PS00674">
    <property type="entry name" value="AAA"/>
    <property type="match status" value="1"/>
</dbReference>
<keyword evidence="1" id="KW-0067">ATP-binding</keyword>
<dbReference type="GO" id="GO:0005524">
    <property type="term" value="F:ATP binding"/>
    <property type="evidence" value="ECO:0007669"/>
    <property type="project" value="UniProtKB-KW"/>
</dbReference>
<dbReference type="Pfam" id="PF00004">
    <property type="entry name" value="AAA"/>
    <property type="match status" value="1"/>
</dbReference>
<feature type="region of interest" description="Disordered" evidence="2">
    <location>
        <begin position="293"/>
        <end position="315"/>
    </location>
</feature>
<dbReference type="Gene3D" id="3.40.50.300">
    <property type="entry name" value="P-loop containing nucleotide triphosphate hydrolases"/>
    <property type="match status" value="1"/>
</dbReference>
<dbReference type="InterPro" id="IPR027417">
    <property type="entry name" value="P-loop_NTPase"/>
</dbReference>
<evidence type="ECO:0000313" key="5">
    <source>
        <dbReference type="Proteomes" id="UP000029736"/>
    </source>
</evidence>
<dbReference type="AlphaFoldDB" id="A0A098S2H8"/>
<dbReference type="InterPro" id="IPR050168">
    <property type="entry name" value="AAA_ATPase_domain"/>
</dbReference>